<organism evidence="2 3">
    <name type="scientific">Mycena pura</name>
    <dbReference type="NCBI Taxonomy" id="153505"/>
    <lineage>
        <taxon>Eukaryota</taxon>
        <taxon>Fungi</taxon>
        <taxon>Dikarya</taxon>
        <taxon>Basidiomycota</taxon>
        <taxon>Agaricomycotina</taxon>
        <taxon>Agaricomycetes</taxon>
        <taxon>Agaricomycetidae</taxon>
        <taxon>Agaricales</taxon>
        <taxon>Marasmiineae</taxon>
        <taxon>Mycenaceae</taxon>
        <taxon>Mycena</taxon>
    </lineage>
</organism>
<feature type="region of interest" description="Disordered" evidence="1">
    <location>
        <begin position="144"/>
        <end position="164"/>
    </location>
</feature>
<protein>
    <submittedName>
        <fullName evidence="2">Uncharacterized protein</fullName>
    </submittedName>
</protein>
<evidence type="ECO:0000313" key="3">
    <source>
        <dbReference type="Proteomes" id="UP001219525"/>
    </source>
</evidence>
<gene>
    <name evidence="2" type="ORF">GGX14DRAFT_572878</name>
</gene>
<dbReference type="EMBL" id="JARJCW010000068">
    <property type="protein sequence ID" value="KAJ7199494.1"/>
    <property type="molecule type" value="Genomic_DNA"/>
</dbReference>
<comment type="caution">
    <text evidence="2">The sequence shown here is derived from an EMBL/GenBank/DDBJ whole genome shotgun (WGS) entry which is preliminary data.</text>
</comment>
<keyword evidence="3" id="KW-1185">Reference proteome</keyword>
<feature type="compositionally biased region" description="Basic residues" evidence="1">
    <location>
        <begin position="1"/>
        <end position="13"/>
    </location>
</feature>
<sequence length="328" mass="34951">MWRRRRTASHHAGRTAATRAHATSSANNIALLPPRGPLAARPPQPISAAAHRSPPPLSRRPLSSPATRRPRPQEPPPAACARNAQDPPPAVYHCSAHTPAARFSLPSLLCFPLLAARSGPLDPRPSASTRYSLTQTAARRFPLTFRFPPQGPRSPSAARDSPPFPALAAHAHTARRPLHANVAHGPIGSALTLDGLAGGGLRSAGAGHAKRSVACDNQRAASLSRCVRVAAGSEQETTRQPAEGGEHRAADGRWWRRALGISSWRAVDTSGAGGWHQLLREARTVSGMHRAGSGRDWAIVLLRTWTIQALPWVAAVSGENTEAGERRQ</sequence>
<dbReference type="Proteomes" id="UP001219525">
    <property type="component" value="Unassembled WGS sequence"/>
</dbReference>
<evidence type="ECO:0000313" key="2">
    <source>
        <dbReference type="EMBL" id="KAJ7199494.1"/>
    </source>
</evidence>
<feature type="compositionally biased region" description="Low complexity" evidence="1">
    <location>
        <begin position="14"/>
        <end position="33"/>
    </location>
</feature>
<reference evidence="2" key="1">
    <citation type="submission" date="2023-03" db="EMBL/GenBank/DDBJ databases">
        <title>Massive genome expansion in bonnet fungi (Mycena s.s.) driven by repeated elements and novel gene families across ecological guilds.</title>
        <authorList>
            <consortium name="Lawrence Berkeley National Laboratory"/>
            <person name="Harder C.B."/>
            <person name="Miyauchi S."/>
            <person name="Viragh M."/>
            <person name="Kuo A."/>
            <person name="Thoen E."/>
            <person name="Andreopoulos B."/>
            <person name="Lu D."/>
            <person name="Skrede I."/>
            <person name="Drula E."/>
            <person name="Henrissat B."/>
            <person name="Morin E."/>
            <person name="Kohler A."/>
            <person name="Barry K."/>
            <person name="LaButti K."/>
            <person name="Morin E."/>
            <person name="Salamov A."/>
            <person name="Lipzen A."/>
            <person name="Mereny Z."/>
            <person name="Hegedus B."/>
            <person name="Baldrian P."/>
            <person name="Stursova M."/>
            <person name="Weitz H."/>
            <person name="Taylor A."/>
            <person name="Grigoriev I.V."/>
            <person name="Nagy L.G."/>
            <person name="Martin F."/>
            <person name="Kauserud H."/>
        </authorList>
    </citation>
    <scope>NUCLEOTIDE SEQUENCE</scope>
    <source>
        <strain evidence="2">9144</strain>
    </source>
</reference>
<feature type="region of interest" description="Disordered" evidence="1">
    <location>
        <begin position="1"/>
        <end position="84"/>
    </location>
</feature>
<feature type="compositionally biased region" description="Pro residues" evidence="1">
    <location>
        <begin position="34"/>
        <end position="45"/>
    </location>
</feature>
<proteinExistence type="predicted"/>
<accession>A0AAD6Y4X9</accession>
<dbReference type="AlphaFoldDB" id="A0AAD6Y4X9"/>
<evidence type="ECO:0000256" key="1">
    <source>
        <dbReference type="SAM" id="MobiDB-lite"/>
    </source>
</evidence>
<name>A0AAD6Y4X9_9AGAR</name>